<feature type="coiled-coil region" evidence="1">
    <location>
        <begin position="59"/>
        <end position="86"/>
    </location>
</feature>
<name>A0AAD9P021_RIDPI</name>
<dbReference type="Gene3D" id="2.30.30.190">
    <property type="entry name" value="CAP Gly-rich-like domain"/>
    <property type="match status" value="1"/>
</dbReference>
<keyword evidence="5" id="KW-1185">Reference proteome</keyword>
<feature type="region of interest" description="Disordered" evidence="2">
    <location>
        <begin position="498"/>
        <end position="517"/>
    </location>
</feature>
<feature type="region of interest" description="Disordered" evidence="2">
    <location>
        <begin position="1"/>
        <end position="23"/>
    </location>
</feature>
<feature type="domain" description="CAP-Gly" evidence="3">
    <location>
        <begin position="463"/>
        <end position="486"/>
    </location>
</feature>
<evidence type="ECO:0000313" key="5">
    <source>
        <dbReference type="Proteomes" id="UP001209878"/>
    </source>
</evidence>
<reference evidence="4" key="1">
    <citation type="journal article" date="2023" name="Mol. Biol. Evol.">
        <title>Third-Generation Sequencing Reveals the Adaptive Role of the Epigenome in Three Deep-Sea Polychaetes.</title>
        <authorList>
            <person name="Perez M."/>
            <person name="Aroh O."/>
            <person name="Sun Y."/>
            <person name="Lan Y."/>
            <person name="Juniper S.K."/>
            <person name="Young C.R."/>
            <person name="Angers B."/>
            <person name="Qian P.Y."/>
        </authorList>
    </citation>
    <scope>NUCLEOTIDE SEQUENCE</scope>
    <source>
        <strain evidence="4">R07B-5</strain>
    </source>
</reference>
<feature type="compositionally biased region" description="Polar residues" evidence="2">
    <location>
        <begin position="336"/>
        <end position="347"/>
    </location>
</feature>
<sequence>MRTRSHSDTDTTPWLQVQGGDENSNELHGLVEDKEIAARAVAFVVNNTRKGIVPLCADVATLLRGRRSLEKKVARLRAENHSLRSRFSSTQTSISTSPAPTSIHSCSERGLCIHDHSSLPQDKCSTCSRCSSRSSSLTSNSPKLDKVPSNQRLPRFHRTSAFTIPASSSLLSNPTHELNGDGVFQAAAVVHPSPVGGTILPSKEHQRKDSLPQIVCEPDGDVQKVRPRISVAVQCTLDIAANSVLQERFQDALKENTKLTAQLTDAHNEITKLKERLKELEMTDTLTQQHVQKQRSVDSEFYHLENECESLQTVPSSASRVVNTSTTQPTSSAQQNCSLSTSENGVSTPVAGPLEDQAMTSVAGPREGHDMTSTNGPLDGEAVTPVARPLEGCRCTTCSQEMLGKHEEIQLSNLLRASGVDVEMGSLVVLAGDRTGHVCYIGHLDHSATANTLYANRANTQVGQHSGSVDGKQYFSCEKDCGIFVPLQDIQHVINSKPPAVKSQPAERSPAPSSTVACKPPVLLRRDHHLHSQRLVNEKHFVTMAHVNGRPLTKSVITGHHEQIV</sequence>
<feature type="region of interest" description="Disordered" evidence="2">
    <location>
        <begin position="315"/>
        <end position="352"/>
    </location>
</feature>
<dbReference type="Pfam" id="PF01302">
    <property type="entry name" value="CAP_GLY"/>
    <property type="match status" value="1"/>
</dbReference>
<evidence type="ECO:0000259" key="3">
    <source>
        <dbReference type="PROSITE" id="PS50245"/>
    </source>
</evidence>
<feature type="coiled-coil region" evidence="1">
    <location>
        <begin position="242"/>
        <end position="283"/>
    </location>
</feature>
<dbReference type="PROSITE" id="PS50245">
    <property type="entry name" value="CAP_GLY_2"/>
    <property type="match status" value="1"/>
</dbReference>
<dbReference type="EMBL" id="JAODUO010000227">
    <property type="protein sequence ID" value="KAK2185663.1"/>
    <property type="molecule type" value="Genomic_DNA"/>
</dbReference>
<dbReference type="Proteomes" id="UP001209878">
    <property type="component" value="Unassembled WGS sequence"/>
</dbReference>
<dbReference type="InterPro" id="IPR036859">
    <property type="entry name" value="CAP-Gly_dom_sf"/>
</dbReference>
<proteinExistence type="predicted"/>
<dbReference type="AlphaFoldDB" id="A0AAD9P021"/>
<comment type="caution">
    <text evidence="4">The sequence shown here is derived from an EMBL/GenBank/DDBJ whole genome shotgun (WGS) entry which is preliminary data.</text>
</comment>
<accession>A0AAD9P021</accession>
<evidence type="ECO:0000313" key="4">
    <source>
        <dbReference type="EMBL" id="KAK2185663.1"/>
    </source>
</evidence>
<organism evidence="4 5">
    <name type="scientific">Ridgeia piscesae</name>
    <name type="common">Tubeworm</name>
    <dbReference type="NCBI Taxonomy" id="27915"/>
    <lineage>
        <taxon>Eukaryota</taxon>
        <taxon>Metazoa</taxon>
        <taxon>Spiralia</taxon>
        <taxon>Lophotrochozoa</taxon>
        <taxon>Annelida</taxon>
        <taxon>Polychaeta</taxon>
        <taxon>Sedentaria</taxon>
        <taxon>Canalipalpata</taxon>
        <taxon>Sabellida</taxon>
        <taxon>Siboglinidae</taxon>
        <taxon>Ridgeia</taxon>
    </lineage>
</organism>
<evidence type="ECO:0000256" key="1">
    <source>
        <dbReference type="SAM" id="Coils"/>
    </source>
</evidence>
<gene>
    <name evidence="4" type="ORF">NP493_227g03013</name>
</gene>
<dbReference type="SMART" id="SM01052">
    <property type="entry name" value="CAP_GLY"/>
    <property type="match status" value="1"/>
</dbReference>
<dbReference type="SUPFAM" id="SSF74924">
    <property type="entry name" value="Cap-Gly domain"/>
    <property type="match status" value="1"/>
</dbReference>
<feature type="compositionally biased region" description="Low complexity" evidence="2">
    <location>
        <begin position="324"/>
        <end position="335"/>
    </location>
</feature>
<protein>
    <recommendedName>
        <fullName evidence="3">CAP-Gly domain-containing protein</fullName>
    </recommendedName>
</protein>
<dbReference type="InterPro" id="IPR000938">
    <property type="entry name" value="CAP-Gly_domain"/>
</dbReference>
<evidence type="ECO:0000256" key="2">
    <source>
        <dbReference type="SAM" id="MobiDB-lite"/>
    </source>
</evidence>
<keyword evidence="1" id="KW-0175">Coiled coil</keyword>